<protein>
    <recommendedName>
        <fullName evidence="6">Ribosomal RNA small subunit methyltransferase G</fullName>
        <ecNumber evidence="6">2.1.1.170</ecNumber>
    </recommendedName>
    <alternativeName>
        <fullName evidence="6">16S rRNA 7-methylguanosine methyltransferase</fullName>
        <shortName evidence="6">16S rRNA m7G methyltransferase</shortName>
    </alternativeName>
</protein>
<reference evidence="7 8" key="1">
    <citation type="submission" date="2016-08" db="EMBL/GenBank/DDBJ databases">
        <authorList>
            <person name="Seilhamer J.J."/>
        </authorList>
    </citation>
    <scope>NUCLEOTIDE SEQUENCE [LARGE SCALE GENOMIC DNA]</scope>
    <source>
        <strain evidence="7 8">PH27A</strain>
    </source>
</reference>
<evidence type="ECO:0000313" key="7">
    <source>
        <dbReference type="EMBL" id="ODC04782.1"/>
    </source>
</evidence>
<evidence type="ECO:0000256" key="5">
    <source>
        <dbReference type="ARBA" id="ARBA00022691"/>
    </source>
</evidence>
<keyword evidence="2 6" id="KW-0698">rRNA processing</keyword>
<dbReference type="CDD" id="cd02440">
    <property type="entry name" value="AdoMet_MTases"/>
    <property type="match status" value="1"/>
</dbReference>
<evidence type="ECO:0000256" key="4">
    <source>
        <dbReference type="ARBA" id="ARBA00022679"/>
    </source>
</evidence>
<comment type="subcellular location">
    <subcellularLocation>
        <location evidence="6">Cytoplasm</location>
    </subcellularLocation>
</comment>
<keyword evidence="4 6" id="KW-0808">Transferase</keyword>
<comment type="similarity">
    <text evidence="6">Belongs to the methyltransferase superfamily. RNA methyltransferase RsmG family.</text>
</comment>
<dbReference type="AlphaFoldDB" id="A0A1E2VD48"/>
<keyword evidence="5 6" id="KW-0949">S-adenosyl-L-methionine</keyword>
<gene>
    <name evidence="6" type="primary">rsmG</name>
    <name evidence="7" type="ORF">BFW38_15850</name>
</gene>
<sequence length="216" mass="24424">MSDFAALERQLREGLTRQTLVASDQQVQQLLDYLALLLKWNQAYNLTAVRDPAAMVERHLLDSLAILPYIDQTAESTSRWLDVGSGPGLPGIILAIMRPDLGITLLDSNGKKSRFQFQAKVALKLDQVEVVQARVEAYQPEQAFDRIISRAFASLNDFLSLTRHLGHQDSHWLAMKGQYPTDELCQIPDDFTLFAEPRLAVPAILGERYLMCFQHQ</sequence>
<dbReference type="PANTHER" id="PTHR31760">
    <property type="entry name" value="S-ADENOSYL-L-METHIONINE-DEPENDENT METHYLTRANSFERASES SUPERFAMILY PROTEIN"/>
    <property type="match status" value="1"/>
</dbReference>
<keyword evidence="1 6" id="KW-0963">Cytoplasm</keyword>
<dbReference type="PIRSF" id="PIRSF003078">
    <property type="entry name" value="GidB"/>
    <property type="match status" value="1"/>
</dbReference>
<feature type="binding site" evidence="6">
    <location>
        <position position="84"/>
    </location>
    <ligand>
        <name>S-adenosyl-L-methionine</name>
        <dbReference type="ChEBI" id="CHEBI:59789"/>
    </ligand>
</feature>
<comment type="function">
    <text evidence="6">Specifically methylates the N7 position of guanine in position 527 of 16S rRNA.</text>
</comment>
<comment type="catalytic activity">
    <reaction evidence="6">
        <text>guanosine(527) in 16S rRNA + S-adenosyl-L-methionine = N(7)-methylguanosine(527) in 16S rRNA + S-adenosyl-L-homocysteine</text>
        <dbReference type="Rhea" id="RHEA:42732"/>
        <dbReference type="Rhea" id="RHEA-COMP:10209"/>
        <dbReference type="Rhea" id="RHEA-COMP:10210"/>
        <dbReference type="ChEBI" id="CHEBI:57856"/>
        <dbReference type="ChEBI" id="CHEBI:59789"/>
        <dbReference type="ChEBI" id="CHEBI:74269"/>
        <dbReference type="ChEBI" id="CHEBI:74480"/>
        <dbReference type="EC" id="2.1.1.170"/>
    </reaction>
</comment>
<dbReference type="Pfam" id="PF02527">
    <property type="entry name" value="GidB"/>
    <property type="match status" value="1"/>
</dbReference>
<dbReference type="PANTHER" id="PTHR31760:SF0">
    <property type="entry name" value="S-ADENOSYL-L-METHIONINE-DEPENDENT METHYLTRANSFERASES SUPERFAMILY PROTEIN"/>
    <property type="match status" value="1"/>
</dbReference>
<evidence type="ECO:0000256" key="1">
    <source>
        <dbReference type="ARBA" id="ARBA00022490"/>
    </source>
</evidence>
<proteinExistence type="inferred from homology"/>
<keyword evidence="8" id="KW-1185">Reference proteome</keyword>
<feature type="binding site" evidence="6">
    <location>
        <position position="150"/>
    </location>
    <ligand>
        <name>S-adenosyl-L-methionine</name>
        <dbReference type="ChEBI" id="CHEBI:59789"/>
    </ligand>
</feature>
<dbReference type="SUPFAM" id="SSF53335">
    <property type="entry name" value="S-adenosyl-L-methionine-dependent methyltransferases"/>
    <property type="match status" value="1"/>
</dbReference>
<dbReference type="EC" id="2.1.1.170" evidence="6"/>
<dbReference type="RefSeq" id="WP_068999766.1">
    <property type="nucleotide sequence ID" value="NZ_MDTQ01000001.1"/>
</dbReference>
<dbReference type="NCBIfam" id="TIGR00138">
    <property type="entry name" value="rsmG_gidB"/>
    <property type="match status" value="1"/>
</dbReference>
<dbReference type="STRING" id="197479.BFW38_15850"/>
<dbReference type="Proteomes" id="UP000094291">
    <property type="component" value="Unassembled WGS sequence"/>
</dbReference>
<comment type="caution">
    <text evidence="6">Lacks conserved residue(s) required for the propagation of feature annotation.</text>
</comment>
<organism evidence="7 8">
    <name type="scientific">Terasakiispira papahanaumokuakeensis</name>
    <dbReference type="NCBI Taxonomy" id="197479"/>
    <lineage>
        <taxon>Bacteria</taxon>
        <taxon>Pseudomonadati</taxon>
        <taxon>Pseudomonadota</taxon>
        <taxon>Gammaproteobacteria</taxon>
        <taxon>Oceanospirillales</taxon>
        <taxon>Terasakiispira</taxon>
    </lineage>
</organism>
<keyword evidence="3 6" id="KW-0489">Methyltransferase</keyword>
<dbReference type="GO" id="GO:0070043">
    <property type="term" value="F:rRNA (guanine-N7-)-methyltransferase activity"/>
    <property type="evidence" value="ECO:0007669"/>
    <property type="project" value="UniProtKB-UniRule"/>
</dbReference>
<evidence type="ECO:0000313" key="8">
    <source>
        <dbReference type="Proteomes" id="UP000094291"/>
    </source>
</evidence>
<dbReference type="OrthoDB" id="9808773at2"/>
<dbReference type="EMBL" id="MDTQ01000001">
    <property type="protein sequence ID" value="ODC04782.1"/>
    <property type="molecule type" value="Genomic_DNA"/>
</dbReference>
<feature type="binding site" evidence="6">
    <location>
        <position position="89"/>
    </location>
    <ligand>
        <name>S-adenosyl-L-methionine</name>
        <dbReference type="ChEBI" id="CHEBI:59789"/>
    </ligand>
</feature>
<name>A0A1E2VD48_9GAMM</name>
<dbReference type="GO" id="GO:0005829">
    <property type="term" value="C:cytosol"/>
    <property type="evidence" value="ECO:0007669"/>
    <property type="project" value="TreeGrafter"/>
</dbReference>
<evidence type="ECO:0000256" key="3">
    <source>
        <dbReference type="ARBA" id="ARBA00022603"/>
    </source>
</evidence>
<dbReference type="InterPro" id="IPR029063">
    <property type="entry name" value="SAM-dependent_MTases_sf"/>
</dbReference>
<evidence type="ECO:0000256" key="6">
    <source>
        <dbReference type="HAMAP-Rule" id="MF_00074"/>
    </source>
</evidence>
<dbReference type="Gene3D" id="3.40.50.150">
    <property type="entry name" value="Vaccinia Virus protein VP39"/>
    <property type="match status" value="1"/>
</dbReference>
<accession>A0A1E2VD48</accession>
<dbReference type="InterPro" id="IPR003682">
    <property type="entry name" value="rRNA_ssu_MeTfrase_G"/>
</dbReference>
<dbReference type="HAMAP" id="MF_00074">
    <property type="entry name" value="16SrRNA_methyltr_G"/>
    <property type="match status" value="1"/>
</dbReference>
<feature type="binding site" evidence="6">
    <location>
        <begin position="135"/>
        <end position="136"/>
    </location>
    <ligand>
        <name>S-adenosyl-L-methionine</name>
        <dbReference type="ChEBI" id="CHEBI:59789"/>
    </ligand>
</feature>
<comment type="caution">
    <text evidence="7">The sequence shown here is derived from an EMBL/GenBank/DDBJ whole genome shotgun (WGS) entry which is preliminary data.</text>
</comment>
<evidence type="ECO:0000256" key="2">
    <source>
        <dbReference type="ARBA" id="ARBA00022552"/>
    </source>
</evidence>